<evidence type="ECO:0000313" key="9">
    <source>
        <dbReference type="EMBL" id="MFC6283476.1"/>
    </source>
</evidence>
<keyword evidence="10" id="KW-1185">Reference proteome</keyword>
<dbReference type="InterPro" id="IPR007507">
    <property type="entry name" value="Glycos_transf_N"/>
</dbReference>
<organism evidence="9 10">
    <name type="scientific">Polaromonas aquatica</name>
    <dbReference type="NCBI Taxonomy" id="332657"/>
    <lineage>
        <taxon>Bacteria</taxon>
        <taxon>Pseudomonadati</taxon>
        <taxon>Pseudomonadota</taxon>
        <taxon>Betaproteobacteria</taxon>
        <taxon>Burkholderiales</taxon>
        <taxon>Comamonadaceae</taxon>
        <taxon>Polaromonas</taxon>
    </lineage>
</organism>
<evidence type="ECO:0000256" key="3">
    <source>
        <dbReference type="ARBA" id="ARBA00019077"/>
    </source>
</evidence>
<keyword evidence="4 7" id="KW-0808">Transferase</keyword>
<name>A0ABW1U437_9BURK</name>
<reference evidence="10" key="1">
    <citation type="journal article" date="2019" name="Int. J. Syst. Evol. Microbiol.">
        <title>The Global Catalogue of Microorganisms (GCM) 10K type strain sequencing project: providing services to taxonomists for standard genome sequencing and annotation.</title>
        <authorList>
            <consortium name="The Broad Institute Genomics Platform"/>
            <consortium name="The Broad Institute Genome Sequencing Center for Infectious Disease"/>
            <person name="Wu L."/>
            <person name="Ma J."/>
        </authorList>
    </citation>
    <scope>NUCLEOTIDE SEQUENCE [LARGE SCALE GENOMIC DNA]</scope>
    <source>
        <strain evidence="10">CCUG 39402</strain>
    </source>
</reference>
<dbReference type="EMBL" id="JBHSRS010000083">
    <property type="protein sequence ID" value="MFC6283476.1"/>
    <property type="molecule type" value="Genomic_DNA"/>
</dbReference>
<comment type="pathway">
    <text evidence="1 7">Bacterial outer membrane biogenesis; LPS core biosynthesis.</text>
</comment>
<dbReference type="InterPro" id="IPR038107">
    <property type="entry name" value="Glycos_transf_N_sf"/>
</dbReference>
<dbReference type="EC" id="2.4.99.12" evidence="2 7"/>
<dbReference type="SUPFAM" id="SSF53756">
    <property type="entry name" value="UDP-Glycosyltransferase/glycogen phosphorylase"/>
    <property type="match status" value="1"/>
</dbReference>
<evidence type="ECO:0000313" key="10">
    <source>
        <dbReference type="Proteomes" id="UP001596270"/>
    </source>
</evidence>
<evidence type="ECO:0000256" key="1">
    <source>
        <dbReference type="ARBA" id="ARBA00004713"/>
    </source>
</evidence>
<comment type="function">
    <text evidence="7">Involved in lipopolysaccharide (LPS) biosynthesis. Catalyzes the transfer of 3-deoxy-D-manno-octulosonate (Kdo) residue(s) from CMP-Kdo to lipid IV(A), the tetraacyldisaccharide-1,4'-bisphosphate precursor of lipid A.</text>
</comment>
<evidence type="ECO:0000256" key="2">
    <source>
        <dbReference type="ARBA" id="ARBA00012621"/>
    </source>
</evidence>
<keyword evidence="7" id="KW-0448">Lipopolysaccharide biosynthesis</keyword>
<comment type="caution">
    <text evidence="9">The sequence shown here is derived from an EMBL/GenBank/DDBJ whole genome shotgun (WGS) entry which is preliminary data.</text>
</comment>
<keyword evidence="7" id="KW-1003">Cell membrane</keyword>
<feature type="domain" description="3-deoxy-D-manno-octulosonic-acid transferase N-terminal" evidence="8">
    <location>
        <begin position="37"/>
        <end position="214"/>
    </location>
</feature>
<evidence type="ECO:0000256" key="5">
    <source>
        <dbReference type="ARBA" id="ARBA00031445"/>
    </source>
</evidence>
<comment type="subcellular location">
    <subcellularLocation>
        <location evidence="7">Cell membrane</location>
    </subcellularLocation>
</comment>
<dbReference type="Pfam" id="PF04413">
    <property type="entry name" value="Glycos_transf_N"/>
    <property type="match status" value="1"/>
</dbReference>
<gene>
    <name evidence="9" type="ORF">ACFQND_19790</name>
</gene>
<protein>
    <recommendedName>
        <fullName evidence="3 7">3-deoxy-D-manno-octulosonic acid transferase</fullName>
        <shortName evidence="7">Kdo transferase</shortName>
        <ecNumber evidence="2 7">2.4.99.12</ecNumber>
    </recommendedName>
    <alternativeName>
        <fullName evidence="5 7">Lipid IV(A) 3-deoxy-D-manno-octulosonic acid transferase</fullName>
    </alternativeName>
</protein>
<dbReference type="GO" id="GO:0016740">
    <property type="term" value="F:transferase activity"/>
    <property type="evidence" value="ECO:0007669"/>
    <property type="project" value="UniProtKB-KW"/>
</dbReference>
<dbReference type="PANTHER" id="PTHR42755:SF1">
    <property type="entry name" value="3-DEOXY-D-MANNO-OCTULOSONIC ACID TRANSFERASE, MITOCHONDRIAL-RELATED"/>
    <property type="match status" value="1"/>
</dbReference>
<evidence type="ECO:0000256" key="4">
    <source>
        <dbReference type="ARBA" id="ARBA00022679"/>
    </source>
</evidence>
<keyword evidence="7" id="KW-0472">Membrane</keyword>
<evidence type="ECO:0000256" key="7">
    <source>
        <dbReference type="RuleBase" id="RU365103"/>
    </source>
</evidence>
<comment type="catalytic activity">
    <reaction evidence="6 7">
        <text>lipid IVA (E. coli) + CMP-3-deoxy-beta-D-manno-octulosonate = alpha-Kdo-(2-&gt;6)-lipid IVA (E. coli) + CMP + H(+)</text>
        <dbReference type="Rhea" id="RHEA:28066"/>
        <dbReference type="ChEBI" id="CHEBI:15378"/>
        <dbReference type="ChEBI" id="CHEBI:58603"/>
        <dbReference type="ChEBI" id="CHEBI:60364"/>
        <dbReference type="ChEBI" id="CHEBI:60377"/>
        <dbReference type="ChEBI" id="CHEBI:85987"/>
        <dbReference type="EC" id="2.4.99.12"/>
    </reaction>
</comment>
<dbReference type="Gene3D" id="3.40.50.2000">
    <property type="entry name" value="Glycogen Phosphorylase B"/>
    <property type="match status" value="1"/>
</dbReference>
<sequence length="447" mass="48276">MSGLVRAAYSLLMWLAQPFLRRKLARRSRQEPGYGEAVQERFGYYTQPPEAASELVWVHAVSLGETRTAAILLKALRAQTPGLRILLTHGTATGRAEGLGLLQPGDVQVWQPWDSRAAVGRFFRHFKPRLGLLMETEIWPNMVAAASARAMPLVLVNGRLSEKSLQQALRMAWLSYPAYGALSAVYAQTEDDARRYRQLGVEAAGIFGSLKFDAAPDEHQQAMGKAWRQGLGRPVVMFASSREGEEGDFFSEISAVAKAVCAQPAINLVAETTAVLPKFLVVPRHPQRFDEVKALAEQHGLRVSRRSGWLDAGQGPAASEEAMQADVWLGDSLGEMALYYALSDVALLGGSFAPLGGQNLIEAAACGCPVVMGPHTFNFTEAAERAEAAGVALRVVDMPGAVRAALGLLNDPPAQARAVAAGQAFTARNRGATTKTLDALRAYLWLL</sequence>
<evidence type="ECO:0000259" key="8">
    <source>
        <dbReference type="Pfam" id="PF04413"/>
    </source>
</evidence>
<dbReference type="InterPro" id="IPR039901">
    <property type="entry name" value="Kdotransferase"/>
</dbReference>
<accession>A0ABW1U437</accession>
<proteinExistence type="inferred from homology"/>
<dbReference type="Proteomes" id="UP001596270">
    <property type="component" value="Unassembled WGS sequence"/>
</dbReference>
<dbReference type="PANTHER" id="PTHR42755">
    <property type="entry name" value="3-DEOXY-MANNO-OCTULOSONATE CYTIDYLYLTRANSFERASE"/>
    <property type="match status" value="1"/>
</dbReference>
<dbReference type="RefSeq" id="WP_371438102.1">
    <property type="nucleotide sequence ID" value="NZ_JBHSRS010000083.1"/>
</dbReference>
<dbReference type="Gene3D" id="3.40.50.11720">
    <property type="entry name" value="3-Deoxy-D-manno-octulosonic-acid transferase, N-terminal domain"/>
    <property type="match status" value="1"/>
</dbReference>
<comment type="similarity">
    <text evidence="7">Belongs to the glycosyltransferase group 1 family.</text>
</comment>
<evidence type="ECO:0000256" key="6">
    <source>
        <dbReference type="ARBA" id="ARBA00049183"/>
    </source>
</evidence>